<keyword evidence="2" id="KW-1185">Reference proteome</keyword>
<evidence type="ECO:0000313" key="2">
    <source>
        <dbReference type="Proteomes" id="UP000009296"/>
    </source>
</evidence>
<dbReference type="CDD" id="cd01427">
    <property type="entry name" value="HAD_like"/>
    <property type="match status" value="1"/>
</dbReference>
<dbReference type="InterPro" id="IPR023214">
    <property type="entry name" value="HAD_sf"/>
</dbReference>
<dbReference type="EMBL" id="CP002792">
    <property type="protein sequence ID" value="AEH06410.1"/>
    <property type="molecule type" value="Genomic_DNA"/>
</dbReference>
<reference evidence="1" key="1">
    <citation type="submission" date="2011-05" db="EMBL/GenBank/DDBJ databases">
        <title>Complete sequence of chromosome of Methanothermococcus okinawensis IH1.</title>
        <authorList>
            <consortium name="US DOE Joint Genome Institute"/>
            <person name="Lucas S."/>
            <person name="Han J."/>
            <person name="Lapidus A."/>
            <person name="Cheng J.-F."/>
            <person name="Goodwin L."/>
            <person name="Pitluck S."/>
            <person name="Peters L."/>
            <person name="Mikhailova N."/>
            <person name="Held B."/>
            <person name="Han C."/>
            <person name="Tapia R."/>
            <person name="Land M."/>
            <person name="Hauser L."/>
            <person name="Kyrpides N."/>
            <person name="Ivanova N."/>
            <person name="Pagani I."/>
            <person name="Sieprawska-Lupa M."/>
            <person name="Takai K."/>
            <person name="Miyazaki J."/>
            <person name="Whitman W."/>
            <person name="Woyke T."/>
        </authorList>
    </citation>
    <scope>NUCLEOTIDE SEQUENCE</scope>
    <source>
        <strain evidence="1">IH1</strain>
    </source>
</reference>
<dbReference type="eggNOG" id="arCOG05114">
    <property type="taxonomic scope" value="Archaea"/>
</dbReference>
<accession>F8AKS0</accession>
<dbReference type="STRING" id="647113.Metok_0426"/>
<dbReference type="AlphaFoldDB" id="F8AKS0"/>
<dbReference type="GO" id="GO:0016787">
    <property type="term" value="F:hydrolase activity"/>
    <property type="evidence" value="ECO:0007669"/>
    <property type="project" value="UniProtKB-KW"/>
</dbReference>
<organism evidence="1 2">
    <name type="scientific">Methanothermococcus okinawensis (strain DSM 14208 / JCM 11175 / IH1)</name>
    <dbReference type="NCBI Taxonomy" id="647113"/>
    <lineage>
        <taxon>Archaea</taxon>
        <taxon>Methanobacteriati</taxon>
        <taxon>Methanobacteriota</taxon>
        <taxon>Methanomada group</taxon>
        <taxon>Methanococci</taxon>
        <taxon>Methanococcales</taxon>
        <taxon>Methanococcaceae</taxon>
        <taxon>Methanothermococcus</taxon>
    </lineage>
</organism>
<sequence length="162" mass="18175">MINDINFFNSDIMINIPNYKNINAKTVVFDLNGTLAEDGIVDYETKKLLHKLNKMYNIVVLTADTFGTIKKEFEGYDDITIEIIKNTEEKMNKAKKYTPYIGIGNGNNDVEMLKNAELGIAVIGKEGCSVKALLSSDIVVNDIKDAINLLLNEKRLIATLRK</sequence>
<dbReference type="Proteomes" id="UP000009296">
    <property type="component" value="Chromosome"/>
</dbReference>
<dbReference type="KEGG" id="mok:Metok_0426"/>
<keyword evidence="1" id="KW-0378">Hydrolase</keyword>
<dbReference type="InterPro" id="IPR036412">
    <property type="entry name" value="HAD-like_sf"/>
</dbReference>
<name>F8AKS0_METOI</name>
<dbReference type="Gene3D" id="3.40.50.1000">
    <property type="entry name" value="HAD superfamily/HAD-like"/>
    <property type="match status" value="1"/>
</dbReference>
<protein>
    <submittedName>
        <fullName evidence="1">Haloacid dehalogenase domain protein hydrolase type 3</fullName>
    </submittedName>
</protein>
<dbReference type="HOGENOM" id="CLU_142246_0_0_2"/>
<evidence type="ECO:0000313" key="1">
    <source>
        <dbReference type="EMBL" id="AEH06410.1"/>
    </source>
</evidence>
<gene>
    <name evidence="1" type="ordered locus">Metok_0426</name>
</gene>
<proteinExistence type="predicted"/>
<dbReference type="SUPFAM" id="SSF56784">
    <property type="entry name" value="HAD-like"/>
    <property type="match status" value="1"/>
</dbReference>